<evidence type="ECO:0000256" key="1">
    <source>
        <dbReference type="SAM" id="Phobius"/>
    </source>
</evidence>
<protein>
    <recommendedName>
        <fullName evidence="2">AAA domain-containing protein</fullName>
    </recommendedName>
</protein>
<comment type="caution">
    <text evidence="3">The sequence shown here is derived from an EMBL/GenBank/DDBJ whole genome shotgun (WGS) entry which is preliminary data.</text>
</comment>
<feature type="domain" description="AAA" evidence="2">
    <location>
        <begin position="20"/>
        <end position="200"/>
    </location>
</feature>
<accession>A0A2V1GVW2</accession>
<dbReference type="PANTHER" id="PTHR13696">
    <property type="entry name" value="P-LOOP CONTAINING NUCLEOSIDE TRIPHOSPHATE HYDROLASE"/>
    <property type="match status" value="1"/>
</dbReference>
<dbReference type="CDD" id="cd02042">
    <property type="entry name" value="ParAB_family"/>
    <property type="match status" value="1"/>
</dbReference>
<evidence type="ECO:0000259" key="2">
    <source>
        <dbReference type="Pfam" id="PF13614"/>
    </source>
</evidence>
<gene>
    <name evidence="3" type="ORF">DC094_19275</name>
</gene>
<keyword evidence="4" id="KW-1185">Reference proteome</keyword>
<dbReference type="InterPro" id="IPR025669">
    <property type="entry name" value="AAA_dom"/>
</dbReference>
<dbReference type="PANTHER" id="PTHR13696:SF99">
    <property type="entry name" value="COBYRINIC ACID AC-DIAMIDE SYNTHASE"/>
    <property type="match status" value="1"/>
</dbReference>
<dbReference type="Gene3D" id="3.40.50.300">
    <property type="entry name" value="P-loop containing nucleotide triphosphate hydrolases"/>
    <property type="match status" value="1"/>
</dbReference>
<dbReference type="EMBL" id="QDDL01000012">
    <property type="protein sequence ID" value="PVZ64460.1"/>
    <property type="molecule type" value="Genomic_DNA"/>
</dbReference>
<dbReference type="SUPFAM" id="SSF52540">
    <property type="entry name" value="P-loop containing nucleoside triphosphate hydrolases"/>
    <property type="match status" value="1"/>
</dbReference>
<organism evidence="3 4">
    <name type="scientific">Pelagibaculum spongiae</name>
    <dbReference type="NCBI Taxonomy" id="2080658"/>
    <lineage>
        <taxon>Bacteria</taxon>
        <taxon>Pseudomonadati</taxon>
        <taxon>Pseudomonadota</taxon>
        <taxon>Gammaproteobacteria</taxon>
        <taxon>Oceanospirillales</taxon>
        <taxon>Pelagibaculum</taxon>
    </lineage>
</organism>
<evidence type="ECO:0000313" key="4">
    <source>
        <dbReference type="Proteomes" id="UP000244906"/>
    </source>
</evidence>
<sequence>MRYKIINEAKFGEHELMAGKVLAVANEKGGVGKTTCSVQLALELAELGFKVCLVDNDPSGDATTALCGNKVPTVICQGNRPEATANTIKLYSKDSEFEPLEISKNLSLLGATDALSLLKGADMEPAYDFCDSLDMLREAYDFVLIDCPPSFGLLFTAAMLGCISGGVVVPVIPDDLSFKAAKKVKNRIDQMNDRMHLGLQIVGVLANKVVNNPMPQSVKHYLSKLKEEFGDIALDTHINQTVKISDAIALQEKVSNYAKKSSKPAKQITAVTKEILTKLES</sequence>
<dbReference type="InterPro" id="IPR027417">
    <property type="entry name" value="P-loop_NTPase"/>
</dbReference>
<name>A0A2V1GVW2_9GAMM</name>
<keyword evidence="1" id="KW-1133">Transmembrane helix</keyword>
<evidence type="ECO:0000313" key="3">
    <source>
        <dbReference type="EMBL" id="PVZ64460.1"/>
    </source>
</evidence>
<dbReference type="InterPro" id="IPR050678">
    <property type="entry name" value="DNA_Partitioning_ATPase"/>
</dbReference>
<keyword evidence="1" id="KW-0472">Membrane</keyword>
<proteinExistence type="predicted"/>
<dbReference type="AlphaFoldDB" id="A0A2V1GVW2"/>
<dbReference type="Pfam" id="PF13614">
    <property type="entry name" value="AAA_31"/>
    <property type="match status" value="1"/>
</dbReference>
<reference evidence="3 4" key="1">
    <citation type="submission" date="2018-04" db="EMBL/GenBank/DDBJ databases">
        <title>Thalassorhabdus spongiae gen. nov., sp. nov., isolated from a marine sponge in South-West Iceland.</title>
        <authorList>
            <person name="Knobloch S."/>
            <person name="Daussin A."/>
            <person name="Johannsson R."/>
            <person name="Marteinsson V.T."/>
        </authorList>
    </citation>
    <scope>NUCLEOTIDE SEQUENCE [LARGE SCALE GENOMIC DNA]</scope>
    <source>
        <strain evidence="3 4">Hp12</strain>
    </source>
</reference>
<feature type="transmembrane region" description="Helical" evidence="1">
    <location>
        <begin position="151"/>
        <end position="172"/>
    </location>
</feature>
<dbReference type="Proteomes" id="UP000244906">
    <property type="component" value="Unassembled WGS sequence"/>
</dbReference>
<keyword evidence="1" id="KW-0812">Transmembrane</keyword>